<protein>
    <recommendedName>
        <fullName evidence="4">Phage virion morphogenesis protein</fullName>
    </recommendedName>
</protein>
<feature type="region of interest" description="Disordered" evidence="1">
    <location>
        <begin position="31"/>
        <end position="57"/>
    </location>
</feature>
<dbReference type="HOGENOM" id="CLU_157768_0_0_10"/>
<dbReference type="STRING" id="883096.HMPREF9699_01321"/>
<name>K1LWT8_9FLAO</name>
<proteinExistence type="predicted"/>
<dbReference type="OrthoDB" id="1270369at2"/>
<gene>
    <name evidence="2" type="ORF">HMPREF9699_01321</name>
</gene>
<sequence>MLISERNSSDGVIEARFIRAALQRYGEDVMDSSKKARSKARTIDTNRTGKKRKYKTGFSSSEWDSASTIKVDKNKMTYTIPKPMRFVDMKKQKQKKKRNHPVHNKPTSGHKRYLIRTLSFGFTEEIKEKFRQLEYDVNN</sequence>
<evidence type="ECO:0008006" key="4">
    <source>
        <dbReference type="Google" id="ProtNLM"/>
    </source>
</evidence>
<organism evidence="2 3">
    <name type="scientific">Bergeyella zoohelcum ATCC 43767</name>
    <dbReference type="NCBI Taxonomy" id="883096"/>
    <lineage>
        <taxon>Bacteria</taxon>
        <taxon>Pseudomonadati</taxon>
        <taxon>Bacteroidota</taxon>
        <taxon>Flavobacteriia</taxon>
        <taxon>Flavobacteriales</taxon>
        <taxon>Weeksellaceae</taxon>
        <taxon>Bergeyella</taxon>
    </lineage>
</organism>
<dbReference type="Proteomes" id="UP000006085">
    <property type="component" value="Unassembled WGS sequence"/>
</dbReference>
<evidence type="ECO:0000256" key="1">
    <source>
        <dbReference type="SAM" id="MobiDB-lite"/>
    </source>
</evidence>
<feature type="region of interest" description="Disordered" evidence="1">
    <location>
        <begin position="88"/>
        <end position="110"/>
    </location>
</feature>
<dbReference type="AlphaFoldDB" id="K1LWT8"/>
<dbReference type="EMBL" id="AGYA01000025">
    <property type="protein sequence ID" value="EKB56592.1"/>
    <property type="molecule type" value="Genomic_DNA"/>
</dbReference>
<keyword evidence="3" id="KW-1185">Reference proteome</keyword>
<dbReference type="RefSeq" id="WP_002663456.1">
    <property type="nucleotide sequence ID" value="NZ_JH932293.1"/>
</dbReference>
<accession>K1LWT8</accession>
<dbReference type="eggNOG" id="ENOG5033EUM">
    <property type="taxonomic scope" value="Bacteria"/>
</dbReference>
<comment type="caution">
    <text evidence="2">The sequence shown here is derived from an EMBL/GenBank/DDBJ whole genome shotgun (WGS) entry which is preliminary data.</text>
</comment>
<reference evidence="2 3" key="1">
    <citation type="submission" date="2012-07" db="EMBL/GenBank/DDBJ databases">
        <title>The Genome Sequence of Bergeyella zoohelcum ATCC 43767.</title>
        <authorList>
            <consortium name="The Broad Institute Genome Sequencing Platform"/>
            <person name="Earl A."/>
            <person name="Ward D."/>
            <person name="Feldgarden M."/>
            <person name="Gevers D."/>
            <person name="Huys G."/>
            <person name="Walker B."/>
            <person name="Young S.K."/>
            <person name="Zeng Q."/>
            <person name="Gargeya S."/>
            <person name="Fitzgerald M."/>
            <person name="Haas B."/>
            <person name="Abouelleil A."/>
            <person name="Alvarado L."/>
            <person name="Arachchi H.M."/>
            <person name="Berlin A.M."/>
            <person name="Chapman S.B."/>
            <person name="Goldberg J."/>
            <person name="Griggs A."/>
            <person name="Gujja S."/>
            <person name="Hansen M."/>
            <person name="Howarth C."/>
            <person name="Imamovic A."/>
            <person name="Larimer J."/>
            <person name="McCowen C."/>
            <person name="Montmayeur A."/>
            <person name="Murphy C."/>
            <person name="Neiman D."/>
            <person name="Pearson M."/>
            <person name="Priest M."/>
            <person name="Roberts A."/>
            <person name="Saif S."/>
            <person name="Shea T."/>
            <person name="Sisk P."/>
            <person name="Sykes S."/>
            <person name="Wortman J."/>
            <person name="Nusbaum C."/>
            <person name="Birren B."/>
        </authorList>
    </citation>
    <scope>NUCLEOTIDE SEQUENCE [LARGE SCALE GENOMIC DNA]</scope>
    <source>
        <strain evidence="2 3">ATCC 43767</strain>
    </source>
</reference>
<evidence type="ECO:0000313" key="3">
    <source>
        <dbReference type="Proteomes" id="UP000006085"/>
    </source>
</evidence>
<evidence type="ECO:0000313" key="2">
    <source>
        <dbReference type="EMBL" id="EKB56592.1"/>
    </source>
</evidence>
<feature type="compositionally biased region" description="Basic residues" evidence="1">
    <location>
        <begin position="92"/>
        <end position="110"/>
    </location>
</feature>